<name>A0AAW1HJE9_SAPOF</name>
<dbReference type="PANTHER" id="PTHR37389:SF41">
    <property type="entry name" value="GLYCINE-RICH PROTEIN 3 SHORT ISOFORM-LIKE"/>
    <property type="match status" value="1"/>
</dbReference>
<evidence type="ECO:0008006" key="4">
    <source>
        <dbReference type="Google" id="ProtNLM"/>
    </source>
</evidence>
<evidence type="ECO:0000313" key="3">
    <source>
        <dbReference type="Proteomes" id="UP001443914"/>
    </source>
</evidence>
<reference evidence="2" key="1">
    <citation type="submission" date="2024-03" db="EMBL/GenBank/DDBJ databases">
        <title>WGS assembly of Saponaria officinalis var. Norfolk2.</title>
        <authorList>
            <person name="Jenkins J."/>
            <person name="Shu S."/>
            <person name="Grimwood J."/>
            <person name="Barry K."/>
            <person name="Goodstein D."/>
            <person name="Schmutz J."/>
            <person name="Leebens-Mack J."/>
            <person name="Osbourn A."/>
        </authorList>
    </citation>
    <scope>NUCLEOTIDE SEQUENCE [LARGE SCALE GENOMIC DNA]</scope>
    <source>
        <strain evidence="2">JIC</strain>
    </source>
</reference>
<evidence type="ECO:0000313" key="2">
    <source>
        <dbReference type="EMBL" id="KAK9676575.1"/>
    </source>
</evidence>
<accession>A0AAW1HJE9</accession>
<dbReference type="EMBL" id="JBDFQZ010000011">
    <property type="protein sequence ID" value="KAK9676575.1"/>
    <property type="molecule type" value="Genomic_DNA"/>
</dbReference>
<keyword evidence="1" id="KW-0732">Signal</keyword>
<dbReference type="Proteomes" id="UP001443914">
    <property type="component" value="Unassembled WGS sequence"/>
</dbReference>
<dbReference type="InterPro" id="IPR010800">
    <property type="entry name" value="GRP"/>
</dbReference>
<dbReference type="PANTHER" id="PTHR37389">
    <property type="entry name" value="NODULIN-24"/>
    <property type="match status" value="1"/>
</dbReference>
<comment type="caution">
    <text evidence="2">The sequence shown here is derived from an EMBL/GenBank/DDBJ whole genome shotgun (WGS) entry which is preliminary data.</text>
</comment>
<organism evidence="2 3">
    <name type="scientific">Saponaria officinalis</name>
    <name type="common">Common soapwort</name>
    <name type="synonym">Lychnis saponaria</name>
    <dbReference type="NCBI Taxonomy" id="3572"/>
    <lineage>
        <taxon>Eukaryota</taxon>
        <taxon>Viridiplantae</taxon>
        <taxon>Streptophyta</taxon>
        <taxon>Embryophyta</taxon>
        <taxon>Tracheophyta</taxon>
        <taxon>Spermatophyta</taxon>
        <taxon>Magnoliopsida</taxon>
        <taxon>eudicotyledons</taxon>
        <taxon>Gunneridae</taxon>
        <taxon>Pentapetalae</taxon>
        <taxon>Caryophyllales</taxon>
        <taxon>Caryophyllaceae</taxon>
        <taxon>Caryophylleae</taxon>
        <taxon>Saponaria</taxon>
    </lineage>
</organism>
<feature type="chain" id="PRO_5043530851" description="Glycine-rich protein" evidence="1">
    <location>
        <begin position="23"/>
        <end position="117"/>
    </location>
</feature>
<gene>
    <name evidence="2" type="ORF">RND81_11G086200</name>
</gene>
<keyword evidence="3" id="KW-1185">Reference proteome</keyword>
<feature type="signal peptide" evidence="1">
    <location>
        <begin position="1"/>
        <end position="22"/>
    </location>
</feature>
<dbReference type="AlphaFoldDB" id="A0AAW1HJE9"/>
<evidence type="ECO:0000256" key="1">
    <source>
        <dbReference type="SAM" id="SignalP"/>
    </source>
</evidence>
<proteinExistence type="predicted"/>
<sequence>MGSKYFLLFGLLAITLFITSESATSNADTEVKGVGDAKYGGYHGGGGGGYPGGGGGYHGGGGGGYHGGGGSYHGGGGGYHGGGGGYCQYGCCGGHSYSGGCLKCCSLEAQVEAQPHH</sequence>
<protein>
    <recommendedName>
        <fullName evidence="4">Glycine-rich protein</fullName>
    </recommendedName>
</protein>